<evidence type="ECO:0000313" key="2">
    <source>
        <dbReference type="EMBL" id="MFD2739799.1"/>
    </source>
</evidence>
<keyword evidence="3" id="KW-1185">Reference proteome</keyword>
<feature type="region of interest" description="Disordered" evidence="1">
    <location>
        <begin position="1"/>
        <end position="28"/>
    </location>
</feature>
<feature type="non-terminal residue" evidence="2">
    <location>
        <position position="1"/>
    </location>
</feature>
<accession>A0ABW5U2D5</accession>
<dbReference type="Proteomes" id="UP001597474">
    <property type="component" value="Unassembled WGS sequence"/>
</dbReference>
<dbReference type="EMBL" id="JBHUMP010000006">
    <property type="protein sequence ID" value="MFD2739799.1"/>
    <property type="molecule type" value="Genomic_DNA"/>
</dbReference>
<organism evidence="2 3">
    <name type="scientific">Sulfitobacter aestuarii</name>
    <dbReference type="NCBI Taxonomy" id="2161676"/>
    <lineage>
        <taxon>Bacteria</taxon>
        <taxon>Pseudomonadati</taxon>
        <taxon>Pseudomonadota</taxon>
        <taxon>Alphaproteobacteria</taxon>
        <taxon>Rhodobacterales</taxon>
        <taxon>Roseobacteraceae</taxon>
        <taxon>Sulfitobacter</taxon>
    </lineage>
</organism>
<sequence>RSRHNRAGNPLRKRLEAVQTNRATSAVRQPDPMVDSAMRNAVSDLVGAAKIGDLIAYTGLGGRGFRSIARLIGARELELQRQMRIDYDSYVTRRAA</sequence>
<feature type="compositionally biased region" description="Polar residues" evidence="1">
    <location>
        <begin position="18"/>
        <end position="27"/>
    </location>
</feature>
<reference evidence="3" key="1">
    <citation type="journal article" date="2019" name="Int. J. Syst. Evol. Microbiol.">
        <title>The Global Catalogue of Microorganisms (GCM) 10K type strain sequencing project: providing services to taxonomists for standard genome sequencing and annotation.</title>
        <authorList>
            <consortium name="The Broad Institute Genomics Platform"/>
            <consortium name="The Broad Institute Genome Sequencing Center for Infectious Disease"/>
            <person name="Wu L."/>
            <person name="Ma J."/>
        </authorList>
    </citation>
    <scope>NUCLEOTIDE SEQUENCE [LARGE SCALE GENOMIC DNA]</scope>
    <source>
        <strain evidence="3">TISTR 2562</strain>
    </source>
</reference>
<gene>
    <name evidence="2" type="ORF">ACFSUD_09485</name>
</gene>
<evidence type="ECO:0000313" key="3">
    <source>
        <dbReference type="Proteomes" id="UP001597474"/>
    </source>
</evidence>
<evidence type="ECO:0000256" key="1">
    <source>
        <dbReference type="SAM" id="MobiDB-lite"/>
    </source>
</evidence>
<name>A0ABW5U2D5_9RHOB</name>
<comment type="caution">
    <text evidence="2">The sequence shown here is derived from an EMBL/GenBank/DDBJ whole genome shotgun (WGS) entry which is preliminary data.</text>
</comment>
<proteinExistence type="predicted"/>
<protein>
    <submittedName>
        <fullName evidence="2">Uncharacterized protein</fullName>
    </submittedName>
</protein>